<reference evidence="2 3" key="1">
    <citation type="submission" date="2018-04" db="EMBL/GenBank/DDBJ databases">
        <authorList>
            <person name="Zhang X."/>
            <person name="Yuan J."/>
            <person name="Li F."/>
            <person name="Xiang J."/>
        </authorList>
    </citation>
    <scope>NUCLEOTIDE SEQUENCE [LARGE SCALE GENOMIC DNA]</scope>
    <source>
        <tissue evidence="2">Muscle</tissue>
    </source>
</reference>
<dbReference type="PANTHER" id="PTHR37984">
    <property type="entry name" value="PROTEIN CBG26694"/>
    <property type="match status" value="1"/>
</dbReference>
<comment type="caution">
    <text evidence="2">The sequence shown here is derived from an EMBL/GenBank/DDBJ whole genome shotgun (WGS) entry which is preliminary data.</text>
</comment>
<protein>
    <submittedName>
        <fullName evidence="2">Transposon Ty3-G Gag-Pol polyprotein</fullName>
    </submittedName>
</protein>
<gene>
    <name evidence="2" type="ORF">C7M84_009326</name>
</gene>
<evidence type="ECO:0000313" key="2">
    <source>
        <dbReference type="EMBL" id="ROT72286.1"/>
    </source>
</evidence>
<dbReference type="AlphaFoldDB" id="A0A423T761"/>
<dbReference type="OrthoDB" id="6379273at2759"/>
<feature type="compositionally biased region" description="Polar residues" evidence="1">
    <location>
        <begin position="62"/>
        <end position="77"/>
    </location>
</feature>
<evidence type="ECO:0000256" key="1">
    <source>
        <dbReference type="SAM" id="MobiDB-lite"/>
    </source>
</evidence>
<sequence length="455" mass="50149">MPVVQVLYALQQYFRNSQNEALRRRELLSCKQTPGPASAIVAAPSQLNILSSYKRNQRRQKMTATTKHTPQRCQSPPLTKDSPASCRSCTRQHAVGHCPAKDSTCPNCGYKGHWHRTPRCPAKDSECTTCHKQGHFAKCCKSTRKTSTNQTRRARRVSTGRTPKPVNVTLSYGSKSSQLLMLPDTGADITVIGPKHLDSLGIPRCNLSPPPATDVLTADGSSMTPALGCFETTLQLGQASCKAIVHVHEDIQTPLLSYSHCVDLAIVSTDFPKPILSVTHVNRCAQQMPASAMSSPTTARTYFLQHFSDVLVSKTDLQTTPLKKMSGPPMRIHLQPGATPFAIHTPRPIPFAYRDQVKEELDSLVQQGIISPVGDKPSEWCHPMVLVPKPGNGVRITVDLTRLNSQVSRPTHPSPTPADAIRTITPSAKFFTRQMHCMDIGKWTLRRKTVTSRRS</sequence>
<keyword evidence="3" id="KW-1185">Reference proteome</keyword>
<organism evidence="2 3">
    <name type="scientific">Penaeus vannamei</name>
    <name type="common">Whiteleg shrimp</name>
    <name type="synonym">Litopenaeus vannamei</name>
    <dbReference type="NCBI Taxonomy" id="6689"/>
    <lineage>
        <taxon>Eukaryota</taxon>
        <taxon>Metazoa</taxon>
        <taxon>Ecdysozoa</taxon>
        <taxon>Arthropoda</taxon>
        <taxon>Crustacea</taxon>
        <taxon>Multicrustacea</taxon>
        <taxon>Malacostraca</taxon>
        <taxon>Eumalacostraca</taxon>
        <taxon>Eucarida</taxon>
        <taxon>Decapoda</taxon>
        <taxon>Dendrobranchiata</taxon>
        <taxon>Penaeoidea</taxon>
        <taxon>Penaeidae</taxon>
        <taxon>Penaeus</taxon>
    </lineage>
</organism>
<dbReference type="PANTHER" id="PTHR37984:SF9">
    <property type="entry name" value="INTEGRASE CATALYTIC DOMAIN-CONTAINING PROTEIN"/>
    <property type="match status" value="1"/>
</dbReference>
<dbReference type="Gene3D" id="3.10.10.10">
    <property type="entry name" value="HIV Type 1 Reverse Transcriptase, subunit A, domain 1"/>
    <property type="match status" value="1"/>
</dbReference>
<dbReference type="Proteomes" id="UP000283509">
    <property type="component" value="Unassembled WGS sequence"/>
</dbReference>
<dbReference type="SUPFAM" id="SSF56672">
    <property type="entry name" value="DNA/RNA polymerases"/>
    <property type="match status" value="1"/>
</dbReference>
<dbReference type="GO" id="GO:0071897">
    <property type="term" value="P:DNA biosynthetic process"/>
    <property type="evidence" value="ECO:0007669"/>
    <property type="project" value="UniProtKB-ARBA"/>
</dbReference>
<evidence type="ECO:0000313" key="3">
    <source>
        <dbReference type="Proteomes" id="UP000283509"/>
    </source>
</evidence>
<dbReference type="InterPro" id="IPR050951">
    <property type="entry name" value="Retrovirus_Pol_polyprotein"/>
</dbReference>
<reference evidence="2 3" key="2">
    <citation type="submission" date="2019-01" db="EMBL/GenBank/DDBJ databases">
        <title>The decoding of complex shrimp genome reveals the adaptation for benthos swimmer, frequently molting mechanism and breeding impact on genome.</title>
        <authorList>
            <person name="Sun Y."/>
            <person name="Gao Y."/>
            <person name="Yu Y."/>
        </authorList>
    </citation>
    <scope>NUCLEOTIDE SEQUENCE [LARGE SCALE GENOMIC DNA]</scope>
    <source>
        <tissue evidence="2">Muscle</tissue>
    </source>
</reference>
<feature type="region of interest" description="Disordered" evidence="1">
    <location>
        <begin position="62"/>
        <end position="85"/>
    </location>
</feature>
<dbReference type="CDD" id="cd00303">
    <property type="entry name" value="retropepsin_like"/>
    <property type="match status" value="1"/>
</dbReference>
<proteinExistence type="predicted"/>
<accession>A0A423T761</accession>
<dbReference type="InterPro" id="IPR043502">
    <property type="entry name" value="DNA/RNA_pol_sf"/>
</dbReference>
<name>A0A423T761_PENVA</name>
<dbReference type="EMBL" id="QCYY01002181">
    <property type="protein sequence ID" value="ROT72286.1"/>
    <property type="molecule type" value="Genomic_DNA"/>
</dbReference>
<dbReference type="STRING" id="6689.A0A423T761"/>